<accession>A0A939GGN6</accession>
<dbReference type="Proteomes" id="UP000664034">
    <property type="component" value="Unassembled WGS sequence"/>
</dbReference>
<protein>
    <submittedName>
        <fullName evidence="1">Helix-turn-helix transcriptional regulator</fullName>
    </submittedName>
</protein>
<reference evidence="1" key="1">
    <citation type="submission" date="2021-03" db="EMBL/GenBank/DDBJ databases">
        <title>Fibrella sp. HMF5335 genome sequencing and assembly.</title>
        <authorList>
            <person name="Kang H."/>
            <person name="Kim H."/>
            <person name="Bae S."/>
            <person name="Joh K."/>
        </authorList>
    </citation>
    <scope>NUCLEOTIDE SEQUENCE</scope>
    <source>
        <strain evidence="1">HMF5335</strain>
    </source>
</reference>
<dbReference type="RefSeq" id="WP_207363991.1">
    <property type="nucleotide sequence ID" value="NZ_JAFMYV010000003.1"/>
</dbReference>
<evidence type="ECO:0000313" key="1">
    <source>
        <dbReference type="EMBL" id="MBO0936426.1"/>
    </source>
</evidence>
<dbReference type="InterPro" id="IPR010982">
    <property type="entry name" value="Lambda_DNA-bd_dom_sf"/>
</dbReference>
<dbReference type="SUPFAM" id="SSF47413">
    <property type="entry name" value="lambda repressor-like DNA-binding domains"/>
    <property type="match status" value="1"/>
</dbReference>
<sequence length="114" mass="13397">MIVTIDPYRIELARRLGLLRNQFDLSQRDFQEPLNLGQNVIYRAEKDLSMSVEALLALALYYVQQCDINPDWLFNPDNTDIPQLNTQAVRNRRKVQIFDKMVEEMRVAELVEQA</sequence>
<dbReference type="GO" id="GO:0003677">
    <property type="term" value="F:DNA binding"/>
    <property type="evidence" value="ECO:0007669"/>
    <property type="project" value="InterPro"/>
</dbReference>
<dbReference type="AlphaFoldDB" id="A0A939GGN6"/>
<proteinExistence type="predicted"/>
<gene>
    <name evidence="1" type="ORF">J2I47_07690</name>
</gene>
<keyword evidence="2" id="KW-1185">Reference proteome</keyword>
<dbReference type="Gene3D" id="1.10.260.40">
    <property type="entry name" value="lambda repressor-like DNA-binding domains"/>
    <property type="match status" value="1"/>
</dbReference>
<name>A0A939GGN6_9BACT</name>
<dbReference type="EMBL" id="JAFMYV010000003">
    <property type="protein sequence ID" value="MBO0936426.1"/>
    <property type="molecule type" value="Genomic_DNA"/>
</dbReference>
<evidence type="ECO:0000313" key="2">
    <source>
        <dbReference type="Proteomes" id="UP000664034"/>
    </source>
</evidence>
<organism evidence="1 2">
    <name type="scientific">Fibrella rubiginis</name>
    <dbReference type="NCBI Taxonomy" id="2817060"/>
    <lineage>
        <taxon>Bacteria</taxon>
        <taxon>Pseudomonadati</taxon>
        <taxon>Bacteroidota</taxon>
        <taxon>Cytophagia</taxon>
        <taxon>Cytophagales</taxon>
        <taxon>Spirosomataceae</taxon>
        <taxon>Fibrella</taxon>
    </lineage>
</organism>
<comment type="caution">
    <text evidence="1">The sequence shown here is derived from an EMBL/GenBank/DDBJ whole genome shotgun (WGS) entry which is preliminary data.</text>
</comment>